<dbReference type="InterPro" id="IPR009057">
    <property type="entry name" value="Homeodomain-like_sf"/>
</dbReference>
<dbReference type="Proteomes" id="UP000002357">
    <property type="component" value="Chromosome"/>
</dbReference>
<dbReference type="InterPro" id="IPR001647">
    <property type="entry name" value="HTH_TetR"/>
</dbReference>
<evidence type="ECO:0000256" key="4">
    <source>
        <dbReference type="PROSITE-ProRule" id="PRU00335"/>
    </source>
</evidence>
<dbReference type="EMBL" id="CM000913">
    <property type="protein sequence ID" value="EFG08263.1"/>
    <property type="molecule type" value="Genomic_DNA"/>
</dbReference>
<gene>
    <name evidence="7" type="primary">griZ</name>
    <name evidence="7" type="ORF">SCLAV_3192</name>
</gene>
<dbReference type="eggNOG" id="COG1309">
    <property type="taxonomic scope" value="Bacteria"/>
</dbReference>
<dbReference type="Gene3D" id="1.10.357.10">
    <property type="entry name" value="Tetracycline Repressor, domain 2"/>
    <property type="match status" value="1"/>
</dbReference>
<keyword evidence="8" id="KW-1185">Reference proteome</keyword>
<dbReference type="InterPro" id="IPR036271">
    <property type="entry name" value="Tet_transcr_reg_TetR-rel_C_sf"/>
</dbReference>
<evidence type="ECO:0000256" key="1">
    <source>
        <dbReference type="ARBA" id="ARBA00023015"/>
    </source>
</evidence>
<evidence type="ECO:0000256" key="2">
    <source>
        <dbReference type="ARBA" id="ARBA00023125"/>
    </source>
</evidence>
<reference evidence="7 8" key="1">
    <citation type="journal article" date="2010" name="Genome Biol. Evol.">
        <title>The sequence of a 1.8-mb bacterial linear plasmid reveals a rich evolutionary reservoir of secondary metabolic pathways.</title>
        <authorList>
            <person name="Medema M.H."/>
            <person name="Trefzer A."/>
            <person name="Kovalchuk A."/>
            <person name="van den Berg M."/>
            <person name="Mueller U."/>
            <person name="Heijne W."/>
            <person name="Wu L."/>
            <person name="Alam M.T."/>
            <person name="Ronning C.M."/>
            <person name="Nierman W.C."/>
            <person name="Bovenberg R.A.L."/>
            <person name="Breitling R."/>
            <person name="Takano E."/>
        </authorList>
    </citation>
    <scope>NUCLEOTIDE SEQUENCE [LARGE SCALE GENOMIC DNA]</scope>
    <source>
        <strain evidence="8">ATCC 27064 / DSM 738 / JCM 4710 / NBRC 13307 / NCIMB 12785 / NRRL 3585 / VKM Ac-602</strain>
    </source>
</reference>
<sequence>MSNNETETSGIRNLDHGKGLRRTPGDGWFRHFFCLSDRDVSACGHDRSALRPRPPLSLASPSRAPRRRPVPARRVSRPPPVHTGSVMDVPSTRFGRMKTRTRHTPGAEEPQGTPGTRERIVRAASLLMQRQGYDGTGIKQIAQEAGATLGSVYHFFPGGKQELAVAAVHRGDEEFTVILRELLDGEPDPAEAVLAVTRSLAEGLRESDWLDGCPVTATALGTAGRLPDIQGAASAAFIHWQEIFEAKLRGSGVPADEAAELAVTVVCTLEGAELCAQVTRDERPLLTAGRQLARLLGGTARTDRPDH</sequence>
<organism evidence="7 8">
    <name type="scientific">Streptomyces clavuligerus</name>
    <dbReference type="NCBI Taxonomy" id="1901"/>
    <lineage>
        <taxon>Bacteria</taxon>
        <taxon>Bacillati</taxon>
        <taxon>Actinomycetota</taxon>
        <taxon>Actinomycetes</taxon>
        <taxon>Kitasatosporales</taxon>
        <taxon>Streptomycetaceae</taxon>
        <taxon>Streptomyces</taxon>
    </lineage>
</organism>
<evidence type="ECO:0000259" key="6">
    <source>
        <dbReference type="PROSITE" id="PS50977"/>
    </source>
</evidence>
<feature type="region of interest" description="Disordered" evidence="5">
    <location>
        <begin position="44"/>
        <end position="115"/>
    </location>
</feature>
<dbReference type="AlphaFoldDB" id="E2PYT2"/>
<evidence type="ECO:0000313" key="7">
    <source>
        <dbReference type="EMBL" id="EFG08263.1"/>
    </source>
</evidence>
<proteinExistence type="predicted"/>
<feature type="compositionally biased region" description="Polar residues" evidence="5">
    <location>
        <begin position="1"/>
        <end position="11"/>
    </location>
</feature>
<dbReference type="PANTHER" id="PTHR47506">
    <property type="entry name" value="TRANSCRIPTIONAL REGULATORY PROTEIN"/>
    <property type="match status" value="1"/>
</dbReference>
<keyword evidence="2 4" id="KW-0238">DNA-binding</keyword>
<evidence type="ECO:0000256" key="5">
    <source>
        <dbReference type="SAM" id="MobiDB-lite"/>
    </source>
</evidence>
<dbReference type="InterPro" id="IPR054156">
    <property type="entry name" value="YxaF_TetR_C"/>
</dbReference>
<feature type="DNA-binding region" description="H-T-H motif" evidence="4">
    <location>
        <begin position="137"/>
        <end position="156"/>
    </location>
</feature>
<dbReference type="SUPFAM" id="SSF48498">
    <property type="entry name" value="Tetracyclin repressor-like, C-terminal domain"/>
    <property type="match status" value="1"/>
</dbReference>
<keyword evidence="1" id="KW-0805">Transcription regulation</keyword>
<dbReference type="PANTHER" id="PTHR47506:SF3">
    <property type="entry name" value="HTH-TYPE TRANSCRIPTIONAL REGULATOR LMRA"/>
    <property type="match status" value="1"/>
</dbReference>
<evidence type="ECO:0000313" key="8">
    <source>
        <dbReference type="Proteomes" id="UP000002357"/>
    </source>
</evidence>
<protein>
    <submittedName>
        <fullName evidence="7">TetR family transcriptional regulator</fullName>
    </submittedName>
</protein>
<dbReference type="SUPFAM" id="SSF46689">
    <property type="entry name" value="Homeodomain-like"/>
    <property type="match status" value="1"/>
</dbReference>
<evidence type="ECO:0000256" key="3">
    <source>
        <dbReference type="ARBA" id="ARBA00023163"/>
    </source>
</evidence>
<name>E2PYT2_STRCL</name>
<dbReference type="Pfam" id="PF00440">
    <property type="entry name" value="TetR_N"/>
    <property type="match status" value="1"/>
</dbReference>
<feature type="domain" description="HTH tetR-type" evidence="6">
    <location>
        <begin position="114"/>
        <end position="174"/>
    </location>
</feature>
<accession>E2PYT2</accession>
<dbReference type="PROSITE" id="PS50977">
    <property type="entry name" value="HTH_TETR_2"/>
    <property type="match status" value="1"/>
</dbReference>
<dbReference type="Pfam" id="PF21993">
    <property type="entry name" value="TetR_C_13_2"/>
    <property type="match status" value="1"/>
</dbReference>
<dbReference type="GO" id="GO:0003677">
    <property type="term" value="F:DNA binding"/>
    <property type="evidence" value="ECO:0007669"/>
    <property type="project" value="UniProtKB-UniRule"/>
</dbReference>
<dbReference type="STRING" id="1901.BB341_12635"/>
<feature type="region of interest" description="Disordered" evidence="5">
    <location>
        <begin position="1"/>
        <end position="20"/>
    </location>
</feature>
<feature type="compositionally biased region" description="Basic residues" evidence="5">
    <location>
        <begin position="64"/>
        <end position="76"/>
    </location>
</feature>
<keyword evidence="3" id="KW-0804">Transcription</keyword>